<dbReference type="FunFam" id="3.50.50.80:FF:000003">
    <property type="entry name" value="Ubiquitin-activating enzyme E1 2"/>
    <property type="match status" value="1"/>
</dbReference>
<sequence length="1087" mass="120162">MVRLRCVLCSLLHYMLPRKRASEGGVVVEGESDAATNSNTSKKARIGCFAACSGAEGSAVNDSGRGFSASGSGGDNSGGGNSIEGMAFGVSDPAEIDEDLHSRQLAVYGRETMRRLFASSVLVSGMKGLGVEIAKNLILAGVKSVTLHDEGDVELWDLSSNFVFSENDVGKNRAVTSVSKLQELNNAVVVLSLTTKLTTEQLANFQAVVFTEISLEKAIEFDDYCHSHKPPIAFIKTEVRGLFGSLFCDFGPEFTVFDVDGEDPHTGIIASISNDNPALVSCVDDERLEFQDGDLVTFSEVHGMKELNDGKPRRIKNARAYSFTLEEDTTNYGRYEKGGIVTQVKQPKVLNFKPLREALSDPGDFLLSDFSKFDRPPLLHLAFQALDKFVSEIGRYPVAGSEDDAQKLVSIASDINGSLGDGKLEDVNPKLLQQFASGARAVLNPMAAMFGGIVGQEVVKACSGKFHPLFQFFYFDSVESLPTEPLDPNDLKPLNSRYDAQISVFGQKLQKKLEDAEVFVVGSGALGCEFLKNLALMGVSCGQGKLTITDDDVIEKSNLSRQFLFRDWNIGQAKSTVASSAAASINPRLNIEALQNRVSPETENVFHDTFWENLSVVINALDNVNARLYVDQRCLYFQKPLLESGTLGAKCNTQMVIPHLTENYGASRDPPEKQAPMCTVHSFPHNIDHCLTWARSEFEGLLEKTPAEVKVCLFDNICLRSLVISSELIGVFCADYTHTWFFIHRFEDYFSNRVKQLIYTFPEDAATSTGAPFWSAPKRFPRPLEFSSSDPGHLQFLMAGAILRAETFGIPIPDWGKNPKKLAEAVDSVIVPDFKPKKDAKIVTDEKATSLSSASIDDAAVINDLIAKLEVCRTKLQPDFRMKPVQFEKDDDTNYHMDLIAGLANMRARNYSIPEVDKLKAKFIAGRIIPAIATSTAMATGLVCLELFKALDGGHKVEDYRNTFANLALPLFSIAEPVPPKVIKHQDMSWTVWDRWIVKDNPTLRELLDWLKAKGLNAYSISCGSCLLYNSMFPKHKERMDRKIVDLAREVAKVDIPSYRRHLDVVVACEDDEDNDIDIPQISIYFR</sequence>
<dbReference type="PANTHER" id="PTHR10953">
    <property type="entry name" value="UBIQUITIN-ACTIVATING ENZYME E1"/>
    <property type="match status" value="1"/>
</dbReference>
<keyword evidence="8 12" id="KW-0547">Nucleotide-binding</keyword>
<dbReference type="FunFam" id="3.40.50.720:FF:000015">
    <property type="entry name" value="Ubiquitin-activating enzyme E1 1"/>
    <property type="match status" value="1"/>
</dbReference>
<dbReference type="GO" id="GO:0005524">
    <property type="term" value="F:ATP binding"/>
    <property type="evidence" value="ECO:0007669"/>
    <property type="project" value="UniProtKB-KW"/>
</dbReference>
<dbReference type="InterPro" id="IPR042302">
    <property type="entry name" value="E1_FCCH_sf"/>
</dbReference>
<dbReference type="SUPFAM" id="SSF69572">
    <property type="entry name" value="Activating enzymes of the ubiquitin-like proteins"/>
    <property type="match status" value="2"/>
</dbReference>
<evidence type="ECO:0000256" key="12">
    <source>
        <dbReference type="RuleBase" id="RU000519"/>
    </source>
</evidence>
<dbReference type="CDD" id="cd01490">
    <property type="entry name" value="Ube1_repeat2"/>
    <property type="match status" value="1"/>
</dbReference>
<dbReference type="InterPro" id="IPR019572">
    <property type="entry name" value="UBA_E1_SCCH"/>
</dbReference>
<dbReference type="GO" id="GO:0016925">
    <property type="term" value="P:protein sumoylation"/>
    <property type="evidence" value="ECO:0007669"/>
    <property type="project" value="TreeGrafter"/>
</dbReference>
<dbReference type="FunFam" id="3.40.50.12550:FF:000001">
    <property type="entry name" value="Ubiquitin-activating enzyme E1 1"/>
    <property type="match status" value="1"/>
</dbReference>
<evidence type="ECO:0000256" key="5">
    <source>
        <dbReference type="ARBA" id="ARBA00011245"/>
    </source>
</evidence>
<evidence type="ECO:0000256" key="7">
    <source>
        <dbReference type="ARBA" id="ARBA00022598"/>
    </source>
</evidence>
<evidence type="ECO:0000256" key="1">
    <source>
        <dbReference type="ARBA" id="ARBA00000488"/>
    </source>
</evidence>
<keyword evidence="10 12" id="KW-0067">ATP-binding</keyword>
<evidence type="ECO:0000256" key="3">
    <source>
        <dbReference type="ARBA" id="ARBA00004906"/>
    </source>
</evidence>
<dbReference type="AlphaFoldDB" id="A0A0L9UWW5"/>
<dbReference type="InterPro" id="IPR032420">
    <property type="entry name" value="E1_4HB"/>
</dbReference>
<feature type="active site" description="Glycyl thioester intermediate" evidence="11">
    <location>
        <position position="678"/>
    </location>
</feature>
<dbReference type="Gene3D" id="3.40.50.12550">
    <property type="entry name" value="Ubiquitin-activating enzyme E1, inactive adenylation domain, subdomain 2"/>
    <property type="match status" value="1"/>
</dbReference>
<dbReference type="Gene3D" id="1.10.10.2660">
    <property type="entry name" value="Ubiquitin-activating enzyme E1, SCCH domain"/>
    <property type="match status" value="1"/>
</dbReference>
<protein>
    <recommendedName>
        <fullName evidence="6">E1 ubiquitin-activating enzyme</fullName>
        <ecNumber evidence="6">6.2.1.45</ecNumber>
    </recommendedName>
</protein>
<dbReference type="Gene3D" id="3.40.50.720">
    <property type="entry name" value="NAD(P)-binding Rossmann-like Domain"/>
    <property type="match status" value="1"/>
</dbReference>
<dbReference type="InterPro" id="IPR045886">
    <property type="entry name" value="ThiF/MoeB/HesA"/>
</dbReference>
<dbReference type="InterPro" id="IPR018074">
    <property type="entry name" value="UBQ-activ_enz_E1_CS"/>
</dbReference>
<dbReference type="InterPro" id="IPR038252">
    <property type="entry name" value="UBA_E1_C_sf"/>
</dbReference>
<feature type="domain" description="Ubiquitin-activating enzyme E1 C-terminal" evidence="13">
    <location>
        <begin position="960"/>
        <end position="1082"/>
    </location>
</feature>
<dbReference type="Gramene" id="KOM47350">
    <property type="protein sequence ID" value="KOM47350"/>
    <property type="gene ID" value="LR48_Vigan07g105400"/>
</dbReference>
<evidence type="ECO:0000259" key="13">
    <source>
        <dbReference type="SMART" id="SM00985"/>
    </source>
</evidence>
<dbReference type="Pfam" id="PF16191">
    <property type="entry name" value="E1_4HB"/>
    <property type="match status" value="1"/>
</dbReference>
<comment type="subunit">
    <text evidence="5">Monomer.</text>
</comment>
<evidence type="ECO:0000256" key="2">
    <source>
        <dbReference type="ARBA" id="ARBA00002457"/>
    </source>
</evidence>
<dbReference type="InterPro" id="IPR000594">
    <property type="entry name" value="ThiF_NAD_FAD-bd"/>
</dbReference>
<organism evidence="14 15">
    <name type="scientific">Phaseolus angularis</name>
    <name type="common">Azuki bean</name>
    <name type="synonym">Vigna angularis</name>
    <dbReference type="NCBI Taxonomy" id="3914"/>
    <lineage>
        <taxon>Eukaryota</taxon>
        <taxon>Viridiplantae</taxon>
        <taxon>Streptophyta</taxon>
        <taxon>Embryophyta</taxon>
        <taxon>Tracheophyta</taxon>
        <taxon>Spermatophyta</taxon>
        <taxon>Magnoliopsida</taxon>
        <taxon>eudicotyledons</taxon>
        <taxon>Gunneridae</taxon>
        <taxon>Pentapetalae</taxon>
        <taxon>rosids</taxon>
        <taxon>fabids</taxon>
        <taxon>Fabales</taxon>
        <taxon>Fabaceae</taxon>
        <taxon>Papilionoideae</taxon>
        <taxon>50 kb inversion clade</taxon>
        <taxon>NPAAA clade</taxon>
        <taxon>indigoferoid/millettioid clade</taxon>
        <taxon>Phaseoleae</taxon>
        <taxon>Vigna</taxon>
    </lineage>
</organism>
<comment type="pathway">
    <text evidence="3">Protein modification; protein ubiquitination.</text>
</comment>
<accession>A0A0L9UWW5</accession>
<dbReference type="OMA" id="AGRHKVE"/>
<evidence type="ECO:0000256" key="6">
    <source>
        <dbReference type="ARBA" id="ARBA00012990"/>
    </source>
</evidence>
<dbReference type="UniPathway" id="UPA00143"/>
<dbReference type="GO" id="GO:0031510">
    <property type="term" value="C:SUMO activating enzyme complex"/>
    <property type="evidence" value="ECO:0007669"/>
    <property type="project" value="TreeGrafter"/>
</dbReference>
<reference evidence="15" key="1">
    <citation type="journal article" date="2015" name="Proc. Natl. Acad. Sci. U.S.A.">
        <title>Genome sequencing of adzuki bean (Vigna angularis) provides insight into high starch and low fat accumulation and domestication.</title>
        <authorList>
            <person name="Yang K."/>
            <person name="Tian Z."/>
            <person name="Chen C."/>
            <person name="Luo L."/>
            <person name="Zhao B."/>
            <person name="Wang Z."/>
            <person name="Yu L."/>
            <person name="Li Y."/>
            <person name="Sun Y."/>
            <person name="Li W."/>
            <person name="Chen Y."/>
            <person name="Li Y."/>
            <person name="Zhang Y."/>
            <person name="Ai D."/>
            <person name="Zhao J."/>
            <person name="Shang C."/>
            <person name="Ma Y."/>
            <person name="Wu B."/>
            <person name="Wang M."/>
            <person name="Gao L."/>
            <person name="Sun D."/>
            <person name="Zhang P."/>
            <person name="Guo F."/>
            <person name="Wang W."/>
            <person name="Li Y."/>
            <person name="Wang J."/>
            <person name="Varshney R.K."/>
            <person name="Wang J."/>
            <person name="Ling H.Q."/>
            <person name="Wan P."/>
        </authorList>
    </citation>
    <scope>NUCLEOTIDE SEQUENCE</scope>
    <source>
        <strain evidence="15">cv. Jingnong 6</strain>
    </source>
</reference>
<dbReference type="InterPro" id="IPR042063">
    <property type="entry name" value="Ubi_acti_E1_SCCH"/>
</dbReference>
<dbReference type="Pfam" id="PF09358">
    <property type="entry name" value="E1_UFD"/>
    <property type="match status" value="1"/>
</dbReference>
<dbReference type="PROSITE" id="PS00865">
    <property type="entry name" value="UBIQUITIN_ACTIVAT_2"/>
    <property type="match status" value="1"/>
</dbReference>
<dbReference type="Gene3D" id="3.50.50.80">
    <property type="entry name" value="Ubiquitin-activating enzyme E1, inactive adenylation domain, subdomain 1"/>
    <property type="match status" value="1"/>
</dbReference>
<dbReference type="GO" id="GO:0004842">
    <property type="term" value="F:ubiquitin-protein transferase activity"/>
    <property type="evidence" value="ECO:0007669"/>
    <property type="project" value="UniProtKB-ARBA"/>
</dbReference>
<evidence type="ECO:0000256" key="8">
    <source>
        <dbReference type="ARBA" id="ARBA00022741"/>
    </source>
</evidence>
<dbReference type="EMBL" id="CM003377">
    <property type="protein sequence ID" value="KOM47350.1"/>
    <property type="molecule type" value="Genomic_DNA"/>
</dbReference>
<proteinExistence type="inferred from homology"/>
<dbReference type="CDD" id="cd01491">
    <property type="entry name" value="Ube1_repeat1"/>
    <property type="match status" value="1"/>
</dbReference>
<evidence type="ECO:0000313" key="15">
    <source>
        <dbReference type="Proteomes" id="UP000053144"/>
    </source>
</evidence>
<keyword evidence="9 12" id="KW-0833">Ubl conjugation pathway</keyword>
<evidence type="ECO:0000256" key="9">
    <source>
        <dbReference type="ARBA" id="ARBA00022786"/>
    </source>
</evidence>
<dbReference type="Gene3D" id="3.10.290.60">
    <property type="entry name" value="Ubiquitin-activating enzyme E1, UFD domain"/>
    <property type="match status" value="1"/>
</dbReference>
<dbReference type="InterPro" id="IPR018965">
    <property type="entry name" value="Ub-activating_enz_E1_C"/>
</dbReference>
<dbReference type="Pfam" id="PF00899">
    <property type="entry name" value="ThiF"/>
    <property type="match status" value="1"/>
</dbReference>
<dbReference type="GO" id="GO:0019948">
    <property type="term" value="F:SUMO activating enzyme activity"/>
    <property type="evidence" value="ECO:0007669"/>
    <property type="project" value="TreeGrafter"/>
</dbReference>
<dbReference type="InterPro" id="IPR018075">
    <property type="entry name" value="UBQ-activ_enz_E1"/>
</dbReference>
<dbReference type="GO" id="GO:0005737">
    <property type="term" value="C:cytoplasm"/>
    <property type="evidence" value="ECO:0007669"/>
    <property type="project" value="TreeGrafter"/>
</dbReference>
<dbReference type="Gene3D" id="2.40.30.180">
    <property type="entry name" value="Ubiquitin-activating enzyme E1, FCCH domain"/>
    <property type="match status" value="1"/>
</dbReference>
<dbReference type="Pfam" id="PF16190">
    <property type="entry name" value="E1_FCCH"/>
    <property type="match status" value="1"/>
</dbReference>
<keyword evidence="7 12" id="KW-0436">Ligase</keyword>
<comment type="catalytic activity">
    <reaction evidence="1">
        <text>ATP + ubiquitin + [E1 ubiquitin-activating enzyme]-L-cysteine = AMP + diphosphate + S-ubiquitinyl-[E1 ubiquitin-activating enzyme]-L-cysteine.</text>
        <dbReference type="EC" id="6.2.1.45"/>
    </reaction>
</comment>
<dbReference type="InterPro" id="IPR032418">
    <property type="entry name" value="E1_FCCH"/>
</dbReference>
<evidence type="ECO:0000256" key="10">
    <source>
        <dbReference type="ARBA" id="ARBA00022840"/>
    </source>
</evidence>
<gene>
    <name evidence="14" type="ORF">LR48_Vigan07g105400</name>
</gene>
<dbReference type="FunFam" id="3.10.290.60:FF:000001">
    <property type="entry name" value="Ubiquitin-activating enzyme E1 2"/>
    <property type="match status" value="1"/>
</dbReference>
<evidence type="ECO:0000256" key="11">
    <source>
        <dbReference type="PROSITE-ProRule" id="PRU10132"/>
    </source>
</evidence>
<dbReference type="InterPro" id="IPR033127">
    <property type="entry name" value="UBQ-activ_enz_E1_Cys_AS"/>
</dbReference>
<name>A0A0L9UWW5_PHAAN</name>
<dbReference type="FunFam" id="1.10.10.2660:FF:000002">
    <property type="entry name" value="Ubiquitin-activating enzyme E1 2"/>
    <property type="match status" value="1"/>
</dbReference>
<dbReference type="PROSITE" id="PS00536">
    <property type="entry name" value="UBIQUITIN_ACTIVAT_1"/>
    <property type="match status" value="1"/>
</dbReference>
<dbReference type="Proteomes" id="UP000053144">
    <property type="component" value="Chromosome 7"/>
</dbReference>
<dbReference type="InterPro" id="IPR035985">
    <property type="entry name" value="Ubiquitin-activating_enz"/>
</dbReference>
<dbReference type="EC" id="6.2.1.45" evidence="6"/>
<dbReference type="Pfam" id="PF10585">
    <property type="entry name" value="UBA_E1_SCCH"/>
    <property type="match status" value="1"/>
</dbReference>
<dbReference type="PRINTS" id="PR01849">
    <property type="entry name" value="UBIQUITINACT"/>
</dbReference>
<dbReference type="GO" id="GO:0004839">
    <property type="term" value="F:ubiquitin activating enzyme activity"/>
    <property type="evidence" value="ECO:0007669"/>
    <property type="project" value="UniProtKB-EC"/>
</dbReference>
<dbReference type="InterPro" id="IPR000011">
    <property type="entry name" value="UBQ/SUMO-activ_enz_E1-like"/>
</dbReference>
<dbReference type="PANTHER" id="PTHR10953:SF215">
    <property type="entry name" value="UBIQUITIN-ACTIVATING ENZYME E1 1"/>
    <property type="match status" value="1"/>
</dbReference>
<comment type="similarity">
    <text evidence="4 12">Belongs to the ubiquitin-activating E1 family.</text>
</comment>
<evidence type="ECO:0000313" key="14">
    <source>
        <dbReference type="EMBL" id="KOM47350.1"/>
    </source>
</evidence>
<evidence type="ECO:0000256" key="4">
    <source>
        <dbReference type="ARBA" id="ARBA00005673"/>
    </source>
</evidence>
<dbReference type="STRING" id="3914.A0A0L9UWW5"/>
<dbReference type="NCBIfam" id="TIGR01408">
    <property type="entry name" value="Ube1"/>
    <property type="match status" value="1"/>
</dbReference>
<dbReference type="FunFam" id="2.40.30.180:FF:000001">
    <property type="entry name" value="ubiquitin-like modifier-activating enzyme 1"/>
    <property type="match status" value="1"/>
</dbReference>
<comment type="function">
    <text evidence="2">Activates ubiquitin by first adenylating its C-terminal glycine residue with ATP, and thereafter linking this residue to the side chain of a cysteine residue in E1, yielding a ubiquitin-E1 thioester and free AMP.</text>
</comment>
<dbReference type="SMART" id="SM00985">
    <property type="entry name" value="UBA_e1_C"/>
    <property type="match status" value="1"/>
</dbReference>
<dbReference type="InterPro" id="IPR042449">
    <property type="entry name" value="Ub-E1_IAD_1"/>
</dbReference>